<comment type="caution">
    <text evidence="1">The sequence shown here is derived from an EMBL/GenBank/DDBJ whole genome shotgun (WGS) entry which is preliminary data.</text>
</comment>
<dbReference type="AlphaFoldDB" id="A0A401LD25"/>
<evidence type="ECO:0000313" key="1">
    <source>
        <dbReference type="EMBL" id="GCB29481.1"/>
    </source>
</evidence>
<gene>
    <name evidence="1" type="ORF">KGMB03357_11420</name>
</gene>
<dbReference type="OrthoDB" id="2066939at2"/>
<evidence type="ECO:0000313" key="2">
    <source>
        <dbReference type="Proteomes" id="UP000287361"/>
    </source>
</evidence>
<protein>
    <submittedName>
        <fullName evidence="1">Uncharacterized protein</fullName>
    </submittedName>
</protein>
<name>A0A401LD25_9FIRM</name>
<keyword evidence="2" id="KW-1185">Reference proteome</keyword>
<dbReference type="Proteomes" id="UP000287361">
    <property type="component" value="Unassembled WGS sequence"/>
</dbReference>
<sequence length="64" mass="7038">MTINEKDSYIISIEESASIISSQVGSAVVNSVFQRYGAHSIEELNPCDLPDVFSELYAIEADLK</sequence>
<organism evidence="1 2">
    <name type="scientific">Anaerotignum faecicola</name>
    <dbReference type="NCBI Taxonomy" id="2358141"/>
    <lineage>
        <taxon>Bacteria</taxon>
        <taxon>Bacillati</taxon>
        <taxon>Bacillota</taxon>
        <taxon>Clostridia</taxon>
        <taxon>Lachnospirales</taxon>
        <taxon>Anaerotignaceae</taxon>
        <taxon>Anaerotignum</taxon>
    </lineage>
</organism>
<dbReference type="EMBL" id="BHVZ01000002">
    <property type="protein sequence ID" value="GCB29481.1"/>
    <property type="molecule type" value="Genomic_DNA"/>
</dbReference>
<proteinExistence type="predicted"/>
<accession>A0A401LD25</accession>
<reference evidence="1 2" key="1">
    <citation type="submission" date="2018-10" db="EMBL/GenBank/DDBJ databases">
        <title>Draft Genome Sequence of Anaerotignum sp. KCTC 15736.</title>
        <authorList>
            <person name="Choi S.H."/>
            <person name="Kim J.S."/>
            <person name="Kang S.W."/>
            <person name="Lee J.S."/>
            <person name="Park S.H."/>
        </authorList>
    </citation>
    <scope>NUCLEOTIDE SEQUENCE [LARGE SCALE GENOMIC DNA]</scope>
    <source>
        <strain evidence="1 2">KCTC 15736</strain>
    </source>
</reference>